<evidence type="ECO:0000313" key="2">
    <source>
        <dbReference type="Proteomes" id="UP000296049"/>
    </source>
</evidence>
<accession>R0LEN5</accession>
<reference evidence="2" key="1">
    <citation type="journal article" date="2013" name="Nat. Genet.">
        <title>The duck genome and transcriptome provide insight into an avian influenza virus reservoir species.</title>
        <authorList>
            <person name="Huang Y."/>
            <person name="Li Y."/>
            <person name="Burt D.W."/>
            <person name="Chen H."/>
            <person name="Zhang Y."/>
            <person name="Qian W."/>
            <person name="Kim H."/>
            <person name="Gan S."/>
            <person name="Zhao Y."/>
            <person name="Li J."/>
            <person name="Yi K."/>
            <person name="Feng H."/>
            <person name="Zhu P."/>
            <person name="Li B."/>
            <person name="Liu Q."/>
            <person name="Fairley S."/>
            <person name="Magor K.E."/>
            <person name="Du Z."/>
            <person name="Hu X."/>
            <person name="Goodman L."/>
            <person name="Tafer H."/>
            <person name="Vignal A."/>
            <person name="Lee T."/>
            <person name="Kim K.W."/>
            <person name="Sheng Z."/>
            <person name="An Y."/>
            <person name="Searle S."/>
            <person name="Herrero J."/>
            <person name="Groenen M.A."/>
            <person name="Crooijmans R.P."/>
            <person name="Faraut T."/>
            <person name="Cai Q."/>
            <person name="Webster R.G."/>
            <person name="Aldridge J.R."/>
            <person name="Warren W.C."/>
            <person name="Bartschat S."/>
            <person name="Kehr S."/>
            <person name="Marz M."/>
            <person name="Stadler P.F."/>
            <person name="Smith J."/>
            <person name="Kraus R.H."/>
            <person name="Zhao Y."/>
            <person name="Ren L."/>
            <person name="Fei J."/>
            <person name="Morisson M."/>
            <person name="Kaiser P."/>
            <person name="Griffin D.K."/>
            <person name="Rao M."/>
            <person name="Pitel F."/>
            <person name="Wang J."/>
            <person name="Li N."/>
        </authorList>
    </citation>
    <scope>NUCLEOTIDE SEQUENCE [LARGE SCALE GENOMIC DNA]</scope>
</reference>
<dbReference type="AlphaFoldDB" id="R0LEN5"/>
<name>R0LEN5_ANAPL</name>
<sequence>MGERVRALWCAKPGHAVARSPAREMLLSDCREVRAPVIATSPCKKHKERSPQKGGVHINAVCRHQGEPDITLNVSASGYNLNTEILPLSAMSTRMSTFIILISRAGIWRAGESNQAAKTKIKSGFRCHETVTMQLKTSFGILLCTTRYEVWCGGEEESSLLHNSCLELPYFSSPVFPSVYTVIPVLHPAALSLIMAVIPNSNLFVHSSNARVDTVSVFILADILDTECLPNQVEITDRISPSGKAALFQRSRHDVTDERQFDACHIAAVGAIVLKLTQPLDVLRSAVTITSPSVRKKKKKAITQLSKAVHRKVMCDVKQGERNRVRFTTDTKGHFKIIIIRRTSCRKFVENLELDTGIVDRCHFDVICEAVEALKVKDRIVIDKWCSEYAAIAPLSLAIISPSDTSDKKASALLRKETAVC</sequence>
<keyword evidence="2" id="KW-1185">Reference proteome</keyword>
<evidence type="ECO:0000313" key="1">
    <source>
        <dbReference type="EMBL" id="EOB04124.1"/>
    </source>
</evidence>
<dbReference type="EMBL" id="KB742808">
    <property type="protein sequence ID" value="EOB04124.1"/>
    <property type="molecule type" value="Genomic_DNA"/>
</dbReference>
<protein>
    <submittedName>
        <fullName evidence="1">Uncharacterized protein</fullName>
    </submittedName>
</protein>
<gene>
    <name evidence="1" type="ORF">Anapl_00169</name>
</gene>
<proteinExistence type="predicted"/>
<dbReference type="Proteomes" id="UP000296049">
    <property type="component" value="Unassembled WGS sequence"/>
</dbReference>
<organism evidence="1 2">
    <name type="scientific">Anas platyrhynchos</name>
    <name type="common">Mallard</name>
    <name type="synonym">Anas boschas</name>
    <dbReference type="NCBI Taxonomy" id="8839"/>
    <lineage>
        <taxon>Eukaryota</taxon>
        <taxon>Metazoa</taxon>
        <taxon>Chordata</taxon>
        <taxon>Craniata</taxon>
        <taxon>Vertebrata</taxon>
        <taxon>Euteleostomi</taxon>
        <taxon>Archelosauria</taxon>
        <taxon>Archosauria</taxon>
        <taxon>Dinosauria</taxon>
        <taxon>Saurischia</taxon>
        <taxon>Theropoda</taxon>
        <taxon>Coelurosauria</taxon>
        <taxon>Aves</taxon>
        <taxon>Neognathae</taxon>
        <taxon>Galloanserae</taxon>
        <taxon>Anseriformes</taxon>
        <taxon>Anatidae</taxon>
        <taxon>Anatinae</taxon>
        <taxon>Anas</taxon>
    </lineage>
</organism>